<protein>
    <submittedName>
        <fullName evidence="2">Mobile element protein</fullName>
    </submittedName>
</protein>
<dbReference type="InterPro" id="IPR010921">
    <property type="entry name" value="Trp_repressor/repl_initiator"/>
</dbReference>
<sequence>MKRPVQRRELAVEAVAHHGVSIALACRIFGISETCFRYRP</sequence>
<accession>A0A2Z5ZMV7</accession>
<reference evidence="2 3" key="1">
    <citation type="submission" date="2018-02" db="EMBL/GenBank/DDBJ databases">
        <title>Acetobacter orientalis genome.</title>
        <authorList>
            <person name="Nakashima N."/>
            <person name="Tamura T."/>
        </authorList>
    </citation>
    <scope>NUCLEOTIDE SEQUENCE [LARGE SCALE GENOMIC DNA]</scope>
    <source>
        <strain evidence="2 3">FAN1</strain>
        <plasmid evidence="3">paof1 fan1 dna</plasmid>
    </source>
</reference>
<feature type="domain" description="Insertion element IS150 protein InsJ-like helix-turn-helix" evidence="1">
    <location>
        <begin position="7"/>
        <end position="37"/>
    </location>
</feature>
<dbReference type="PROSITE" id="PS51257">
    <property type="entry name" value="PROKAR_LIPOPROTEIN"/>
    <property type="match status" value="1"/>
</dbReference>
<proteinExistence type="predicted"/>
<gene>
    <name evidence="2" type="ORF">AcetOrient_orf00186p</name>
</gene>
<dbReference type="Proteomes" id="UP000270034">
    <property type="component" value="Plasmid pAOF1"/>
</dbReference>
<dbReference type="AlphaFoldDB" id="A0A2Z5ZMV7"/>
<dbReference type="EMBL" id="AP018516">
    <property type="protein sequence ID" value="BBC81823.1"/>
    <property type="molecule type" value="Genomic_DNA"/>
</dbReference>
<dbReference type="Pfam" id="PF13518">
    <property type="entry name" value="HTH_28"/>
    <property type="match status" value="1"/>
</dbReference>
<evidence type="ECO:0000313" key="2">
    <source>
        <dbReference type="EMBL" id="BBC81823.1"/>
    </source>
</evidence>
<dbReference type="GO" id="GO:0043565">
    <property type="term" value="F:sequence-specific DNA binding"/>
    <property type="evidence" value="ECO:0007669"/>
    <property type="project" value="InterPro"/>
</dbReference>
<dbReference type="KEGG" id="aot:AcetOri_orf00186p"/>
<evidence type="ECO:0000313" key="3">
    <source>
        <dbReference type="Proteomes" id="UP000270034"/>
    </source>
</evidence>
<dbReference type="InterPro" id="IPR055247">
    <property type="entry name" value="InsJ-like_HTH"/>
</dbReference>
<name>A0A2Z5ZMV7_9PROT</name>
<dbReference type="SUPFAM" id="SSF48295">
    <property type="entry name" value="TrpR-like"/>
    <property type="match status" value="1"/>
</dbReference>
<evidence type="ECO:0000259" key="1">
    <source>
        <dbReference type="Pfam" id="PF13518"/>
    </source>
</evidence>
<geneLocation type="plasmid" evidence="3">
    <name>paof1 fan1 dna</name>
</geneLocation>
<keyword evidence="2" id="KW-0614">Plasmid</keyword>
<organism evidence="2 3">
    <name type="scientific">Acetobacter orientalis</name>
    <dbReference type="NCBI Taxonomy" id="146474"/>
    <lineage>
        <taxon>Bacteria</taxon>
        <taxon>Pseudomonadati</taxon>
        <taxon>Pseudomonadota</taxon>
        <taxon>Alphaproteobacteria</taxon>
        <taxon>Acetobacterales</taxon>
        <taxon>Acetobacteraceae</taxon>
        <taxon>Acetobacter</taxon>
    </lineage>
</organism>